<evidence type="ECO:0000313" key="7">
    <source>
        <dbReference type="EMBL" id="KGE85248.1"/>
    </source>
</evidence>
<feature type="chain" id="PRO_5001939637" description="inorganic diphosphatase" evidence="6">
    <location>
        <begin position="22"/>
        <end position="199"/>
    </location>
</feature>
<keyword evidence="3" id="KW-0479">Metal-binding</keyword>
<accession>A0A098S0B3</accession>
<comment type="caution">
    <text evidence="7">The sequence shown here is derived from an EMBL/GenBank/DDBJ whole genome shotgun (WGS) entry which is preliminary data.</text>
</comment>
<dbReference type="GO" id="GO:0004427">
    <property type="term" value="F:inorganic diphosphate phosphatase activity"/>
    <property type="evidence" value="ECO:0007669"/>
    <property type="project" value="UniProtKB-EC"/>
</dbReference>
<dbReference type="InterPro" id="IPR036649">
    <property type="entry name" value="Pyrophosphatase_sf"/>
</dbReference>
<dbReference type="PROSITE" id="PS00387">
    <property type="entry name" value="PPASE"/>
    <property type="match status" value="1"/>
</dbReference>
<dbReference type="InterPro" id="IPR008162">
    <property type="entry name" value="Pyrophosphatase"/>
</dbReference>
<reference evidence="7 8" key="1">
    <citation type="journal article" date="2014" name="Int. J. Syst. Evol. Microbiol.">
        <title>Phaeodactylibacter xiamenensis gen. nov., sp. nov., a member of the family Saprospiraceae isolated from the marine alga Phaeodactylum tricornutum.</title>
        <authorList>
            <person name="Chen Z.Jr."/>
            <person name="Lei X."/>
            <person name="Lai Q."/>
            <person name="Li Y."/>
            <person name="Zhang B."/>
            <person name="Zhang J."/>
            <person name="Zhang H."/>
            <person name="Yang L."/>
            <person name="Zheng W."/>
            <person name="Tian Y."/>
            <person name="Yu Z."/>
            <person name="Xu H.Jr."/>
            <person name="Zheng T."/>
        </authorList>
    </citation>
    <scope>NUCLEOTIDE SEQUENCE [LARGE SCALE GENOMIC DNA]</scope>
    <source>
        <strain evidence="7 8">KD52</strain>
    </source>
</reference>
<name>A0A098S0B3_9BACT</name>
<dbReference type="Gene3D" id="3.90.80.10">
    <property type="entry name" value="Inorganic pyrophosphatase"/>
    <property type="match status" value="1"/>
</dbReference>
<keyword evidence="8" id="KW-1185">Reference proteome</keyword>
<comment type="cofactor">
    <cofactor evidence="1">
        <name>Mg(2+)</name>
        <dbReference type="ChEBI" id="CHEBI:18420"/>
    </cofactor>
</comment>
<dbReference type="Proteomes" id="UP000029736">
    <property type="component" value="Unassembled WGS sequence"/>
</dbReference>
<keyword evidence="6" id="KW-0732">Signal</keyword>
<evidence type="ECO:0000256" key="4">
    <source>
        <dbReference type="ARBA" id="ARBA00022801"/>
    </source>
</evidence>
<proteinExistence type="predicted"/>
<dbReference type="OrthoDB" id="5187599at2"/>
<dbReference type="EMBL" id="JPOS01000090">
    <property type="protein sequence ID" value="KGE85248.1"/>
    <property type="molecule type" value="Genomic_DNA"/>
</dbReference>
<dbReference type="SUPFAM" id="SSF50324">
    <property type="entry name" value="Inorganic pyrophosphatase"/>
    <property type="match status" value="1"/>
</dbReference>
<sequence length="199" mass="22104">MKNHWSFFFLALLIYSCQPEAAPADPDAYPARTPNGINVVVEIPAGTNIKIEYQKNSQRFEADQRDGKDRQIDFLPYPGNYGFIPSTQMDKAAGGDGDPLDVLLLCAALPTGTVVEARPIGSLQLIDEGELDTKVIAIPTDATLQTITPEDFTDFSIHYDGARHIIETWFLYYDGLGTNTFEGWLDESKTLALIAHYEQ</sequence>
<dbReference type="GO" id="GO:0000287">
    <property type="term" value="F:magnesium ion binding"/>
    <property type="evidence" value="ECO:0007669"/>
    <property type="project" value="InterPro"/>
</dbReference>
<evidence type="ECO:0000256" key="5">
    <source>
        <dbReference type="ARBA" id="ARBA00022842"/>
    </source>
</evidence>
<gene>
    <name evidence="7" type="ORF">IX84_27385</name>
</gene>
<keyword evidence="5" id="KW-0460">Magnesium</keyword>
<dbReference type="GO" id="GO:0006796">
    <property type="term" value="P:phosphate-containing compound metabolic process"/>
    <property type="evidence" value="ECO:0007669"/>
    <property type="project" value="InterPro"/>
</dbReference>
<evidence type="ECO:0000313" key="8">
    <source>
        <dbReference type="Proteomes" id="UP000029736"/>
    </source>
</evidence>
<dbReference type="STRING" id="1524460.IX84_27385"/>
<dbReference type="PANTHER" id="PTHR10286">
    <property type="entry name" value="INORGANIC PYROPHOSPHATASE"/>
    <property type="match status" value="1"/>
</dbReference>
<dbReference type="EC" id="3.6.1.1" evidence="2"/>
<keyword evidence="4" id="KW-0378">Hydrolase</keyword>
<organism evidence="7 8">
    <name type="scientific">Phaeodactylibacter xiamenensis</name>
    <dbReference type="NCBI Taxonomy" id="1524460"/>
    <lineage>
        <taxon>Bacteria</taxon>
        <taxon>Pseudomonadati</taxon>
        <taxon>Bacteroidota</taxon>
        <taxon>Saprospiria</taxon>
        <taxon>Saprospirales</taxon>
        <taxon>Haliscomenobacteraceae</taxon>
        <taxon>Phaeodactylibacter</taxon>
    </lineage>
</organism>
<evidence type="ECO:0000256" key="6">
    <source>
        <dbReference type="SAM" id="SignalP"/>
    </source>
</evidence>
<dbReference type="RefSeq" id="WP_044228174.1">
    <property type="nucleotide sequence ID" value="NZ_JBKAGJ010000004.1"/>
</dbReference>
<dbReference type="PROSITE" id="PS51257">
    <property type="entry name" value="PROKAR_LIPOPROTEIN"/>
    <property type="match status" value="1"/>
</dbReference>
<dbReference type="AlphaFoldDB" id="A0A098S0B3"/>
<evidence type="ECO:0000256" key="1">
    <source>
        <dbReference type="ARBA" id="ARBA00001946"/>
    </source>
</evidence>
<evidence type="ECO:0000256" key="2">
    <source>
        <dbReference type="ARBA" id="ARBA00012146"/>
    </source>
</evidence>
<dbReference type="GO" id="GO:0005737">
    <property type="term" value="C:cytoplasm"/>
    <property type="evidence" value="ECO:0007669"/>
    <property type="project" value="InterPro"/>
</dbReference>
<feature type="signal peptide" evidence="6">
    <location>
        <begin position="1"/>
        <end position="21"/>
    </location>
</feature>
<protein>
    <recommendedName>
        <fullName evidence="2">inorganic diphosphatase</fullName>
        <ecNumber evidence="2">3.6.1.1</ecNumber>
    </recommendedName>
</protein>
<evidence type="ECO:0000256" key="3">
    <source>
        <dbReference type="ARBA" id="ARBA00022723"/>
    </source>
</evidence>
<dbReference type="Pfam" id="PF00719">
    <property type="entry name" value="Pyrophosphatase"/>
    <property type="match status" value="1"/>
</dbReference>